<comment type="caution">
    <text evidence="1">The sequence shown here is derived from an EMBL/GenBank/DDBJ whole genome shotgun (WGS) entry which is preliminary data.</text>
</comment>
<evidence type="ECO:0000313" key="1">
    <source>
        <dbReference type="EMBL" id="MPN64456.1"/>
    </source>
</evidence>
<organism evidence="1">
    <name type="scientific">bioreactor metagenome</name>
    <dbReference type="NCBI Taxonomy" id="1076179"/>
    <lineage>
        <taxon>unclassified sequences</taxon>
        <taxon>metagenomes</taxon>
        <taxon>ecological metagenomes</taxon>
    </lineage>
</organism>
<proteinExistence type="predicted"/>
<reference evidence="1" key="1">
    <citation type="submission" date="2019-08" db="EMBL/GenBank/DDBJ databases">
        <authorList>
            <person name="Kucharzyk K."/>
            <person name="Murdoch R.W."/>
            <person name="Higgins S."/>
            <person name="Loffler F."/>
        </authorList>
    </citation>
    <scope>NUCLEOTIDE SEQUENCE</scope>
</reference>
<dbReference type="EMBL" id="VSSQ01145351">
    <property type="protein sequence ID" value="MPN64456.1"/>
    <property type="molecule type" value="Genomic_DNA"/>
</dbReference>
<protein>
    <submittedName>
        <fullName evidence="1">Uncharacterized protein</fullName>
    </submittedName>
</protein>
<gene>
    <name evidence="1" type="ORF">SDC9_212228</name>
</gene>
<dbReference type="AlphaFoldDB" id="A0A645JM04"/>
<name>A0A645JM04_9ZZZZ</name>
<accession>A0A645JM04</accession>
<sequence>MVVAHQNRLNAISVAQPPQVFYGAVLPGYLTAGDLRFCDQAALRQLCPKRLGQVGHFIKGGYAAVEPDEDLAGAKRRLPHISQI</sequence>